<evidence type="ECO:0000313" key="2">
    <source>
        <dbReference type="Proteomes" id="UP000548476"/>
    </source>
</evidence>
<dbReference type="AlphaFoldDB" id="A0A841FY02"/>
<organism evidence="1 2">
    <name type="scientific">Phytomonospora endophytica</name>
    <dbReference type="NCBI Taxonomy" id="714109"/>
    <lineage>
        <taxon>Bacteria</taxon>
        <taxon>Bacillati</taxon>
        <taxon>Actinomycetota</taxon>
        <taxon>Actinomycetes</taxon>
        <taxon>Micromonosporales</taxon>
        <taxon>Micromonosporaceae</taxon>
        <taxon>Phytomonospora</taxon>
    </lineage>
</organism>
<dbReference type="RefSeq" id="WP_184791024.1">
    <property type="nucleotide sequence ID" value="NZ_BONT01000047.1"/>
</dbReference>
<dbReference type="Proteomes" id="UP000548476">
    <property type="component" value="Unassembled WGS sequence"/>
</dbReference>
<comment type="caution">
    <text evidence="1">The sequence shown here is derived from an EMBL/GenBank/DDBJ whole genome shotgun (WGS) entry which is preliminary data.</text>
</comment>
<reference evidence="1 2" key="1">
    <citation type="submission" date="2020-08" db="EMBL/GenBank/DDBJ databases">
        <title>Genomic Encyclopedia of Type Strains, Phase IV (KMG-IV): sequencing the most valuable type-strain genomes for metagenomic binning, comparative biology and taxonomic classification.</title>
        <authorList>
            <person name="Goeker M."/>
        </authorList>
    </citation>
    <scope>NUCLEOTIDE SEQUENCE [LARGE SCALE GENOMIC DNA]</scope>
    <source>
        <strain evidence="1 2">YIM 65646</strain>
    </source>
</reference>
<keyword evidence="2" id="KW-1185">Reference proteome</keyword>
<protein>
    <submittedName>
        <fullName evidence="1">Uncharacterized protein</fullName>
    </submittedName>
</protein>
<sequence>MPRNTTAAAHASPERGWLTVEQILAELGIPRRTWQEWRTCKHKTNPAHRHEPCHCTPKLYKLPNGKFRVKRSDFDRWLSALEEAAA</sequence>
<accession>A0A841FY02</accession>
<dbReference type="EMBL" id="JACHGT010000015">
    <property type="protein sequence ID" value="MBB6038237.1"/>
    <property type="molecule type" value="Genomic_DNA"/>
</dbReference>
<name>A0A841FY02_9ACTN</name>
<gene>
    <name evidence="1" type="ORF">HNR73_006117</name>
</gene>
<proteinExistence type="predicted"/>
<evidence type="ECO:0000313" key="1">
    <source>
        <dbReference type="EMBL" id="MBB6038237.1"/>
    </source>
</evidence>